<evidence type="ECO:0000313" key="2">
    <source>
        <dbReference type="EMBL" id="SHK02584.1"/>
    </source>
</evidence>
<dbReference type="Proteomes" id="UP000184465">
    <property type="component" value="Unassembled WGS sequence"/>
</dbReference>
<proteinExistence type="predicted"/>
<dbReference type="EMBL" id="FRAG01000021">
    <property type="protein sequence ID" value="SHK02584.1"/>
    <property type="molecule type" value="Genomic_DNA"/>
</dbReference>
<organism evidence="2 3">
    <name type="scientific">Paramaledivibacter caminithermalis (strain DSM 15212 / CIP 107654 / DViRD3)</name>
    <name type="common">Clostridium caminithermale</name>
    <dbReference type="NCBI Taxonomy" id="1121301"/>
    <lineage>
        <taxon>Bacteria</taxon>
        <taxon>Bacillati</taxon>
        <taxon>Bacillota</taxon>
        <taxon>Clostridia</taxon>
        <taxon>Peptostreptococcales</taxon>
        <taxon>Caminicellaceae</taxon>
        <taxon>Paramaledivibacter</taxon>
    </lineage>
</organism>
<keyword evidence="3" id="KW-1185">Reference proteome</keyword>
<accession>A0A1M6P3T2</accession>
<name>A0A1M6P3T2_PARC5</name>
<dbReference type="RefSeq" id="WP_278247817.1">
    <property type="nucleotide sequence ID" value="NZ_FRAG01000021.1"/>
</dbReference>
<evidence type="ECO:0000313" key="3">
    <source>
        <dbReference type="Proteomes" id="UP000184465"/>
    </source>
</evidence>
<evidence type="ECO:0000256" key="1">
    <source>
        <dbReference type="SAM" id="MobiDB-lite"/>
    </source>
</evidence>
<feature type="compositionally biased region" description="Acidic residues" evidence="1">
    <location>
        <begin position="13"/>
        <end position="24"/>
    </location>
</feature>
<dbReference type="AlphaFoldDB" id="A0A1M6P3T2"/>
<protein>
    <submittedName>
        <fullName evidence="2">Uncharacterized protein</fullName>
    </submittedName>
</protein>
<gene>
    <name evidence="2" type="ORF">SAMN02745912_02002</name>
</gene>
<sequence length="41" mass="4616">MSDAKKIKKQEEVSEESSLNEEVEIDKANADEESCVHVHLS</sequence>
<feature type="compositionally biased region" description="Basic and acidic residues" evidence="1">
    <location>
        <begin position="25"/>
        <end position="41"/>
    </location>
</feature>
<feature type="region of interest" description="Disordered" evidence="1">
    <location>
        <begin position="1"/>
        <end position="41"/>
    </location>
</feature>
<reference evidence="3" key="1">
    <citation type="submission" date="2016-11" db="EMBL/GenBank/DDBJ databases">
        <authorList>
            <person name="Varghese N."/>
            <person name="Submissions S."/>
        </authorList>
    </citation>
    <scope>NUCLEOTIDE SEQUENCE [LARGE SCALE GENOMIC DNA]</scope>
    <source>
        <strain evidence="3">DSM 15212 / CIP 107654 / DViRD3</strain>
    </source>
</reference>